<dbReference type="Proteomes" id="UP000070444">
    <property type="component" value="Unassembled WGS sequence"/>
</dbReference>
<reference evidence="3 4" key="1">
    <citation type="journal article" date="2015" name="Genome Biol. Evol.">
        <title>Phylogenomic analyses indicate that early fungi evolved digesting cell walls of algal ancestors of land plants.</title>
        <authorList>
            <person name="Chang Y."/>
            <person name="Wang S."/>
            <person name="Sekimoto S."/>
            <person name="Aerts A.L."/>
            <person name="Choi C."/>
            <person name="Clum A."/>
            <person name="LaButti K.M."/>
            <person name="Lindquist E.A."/>
            <person name="Yee Ngan C."/>
            <person name="Ohm R.A."/>
            <person name="Salamov A.A."/>
            <person name="Grigoriev I.V."/>
            <person name="Spatafora J.W."/>
            <person name="Berbee M.L."/>
        </authorList>
    </citation>
    <scope>NUCLEOTIDE SEQUENCE [LARGE SCALE GENOMIC DNA]</scope>
    <source>
        <strain evidence="3 4">NRRL 28638</strain>
    </source>
</reference>
<feature type="region of interest" description="Disordered" evidence="1">
    <location>
        <begin position="26"/>
        <end position="73"/>
    </location>
</feature>
<proteinExistence type="predicted"/>
<evidence type="ECO:0008006" key="5">
    <source>
        <dbReference type="Google" id="ProtNLM"/>
    </source>
</evidence>
<evidence type="ECO:0000256" key="1">
    <source>
        <dbReference type="SAM" id="MobiDB-lite"/>
    </source>
</evidence>
<evidence type="ECO:0000313" key="4">
    <source>
        <dbReference type="Proteomes" id="UP000070444"/>
    </source>
</evidence>
<keyword evidence="2" id="KW-0732">Signal</keyword>
<dbReference type="EMBL" id="KQ964885">
    <property type="protein sequence ID" value="KXN65412.1"/>
    <property type="molecule type" value="Genomic_DNA"/>
</dbReference>
<keyword evidence="4" id="KW-1185">Reference proteome</keyword>
<feature type="region of interest" description="Disordered" evidence="1">
    <location>
        <begin position="256"/>
        <end position="395"/>
    </location>
</feature>
<sequence length="511" mass="55146">MKVHSIVSFFALYLLSGLNAKKIDGSSGLGTSQATASNIHQSDHQAQGMGTADRAKANKTPPPGSQSSQLQQAQQLQQLQQQMDALGKALNNFGKQKQSSSDIIRSYGRRRYQTQSGTQLSKPTTSDAVGKSLNDLGQQLQQFQGQNSGIGKSLNDFGQQLKQTFSDNIRSYGRRRYQMQSGTQLPKSTTISQRPSSGAKQQAQIPYSKNSQTDQRPGIQGIRGQNHGTKYMVQAQAPYPSYPQSRQRYSGQEIGARKLGSNSKKQGQQVISRNTQGNERVGGQATIIQKPNNNKLAQSPLPNNSQGNTSDKPTRGQIPSTSTKQQSNFDSLDNNQGNQETSSQTSANQKPGTTPKIQAQPTAPSNTQGNQGPSDQPQGGLNKPAGNSAATGKCRKIRAAPKMDIKKVLMSINKVRGELPPLKINSALIKASILKATENSKAENAALSHSKECGFNGKSAIQYTTTASTEDELFKKLTAVEANVSKIKEAKFKAFGAAKVDTKWTLTFGEE</sequence>
<feature type="signal peptide" evidence="2">
    <location>
        <begin position="1"/>
        <end position="20"/>
    </location>
</feature>
<organism evidence="3 4">
    <name type="scientific">Conidiobolus coronatus (strain ATCC 28846 / CBS 209.66 / NRRL 28638)</name>
    <name type="common">Delacroixia coronata</name>
    <dbReference type="NCBI Taxonomy" id="796925"/>
    <lineage>
        <taxon>Eukaryota</taxon>
        <taxon>Fungi</taxon>
        <taxon>Fungi incertae sedis</taxon>
        <taxon>Zoopagomycota</taxon>
        <taxon>Entomophthoromycotina</taxon>
        <taxon>Entomophthoromycetes</taxon>
        <taxon>Entomophthorales</taxon>
        <taxon>Ancylistaceae</taxon>
        <taxon>Conidiobolus</taxon>
    </lineage>
</organism>
<feature type="compositionally biased region" description="Polar residues" evidence="1">
    <location>
        <begin position="178"/>
        <end position="215"/>
    </location>
</feature>
<evidence type="ECO:0000313" key="3">
    <source>
        <dbReference type="EMBL" id="KXN65412.1"/>
    </source>
</evidence>
<feature type="compositionally biased region" description="Polar residues" evidence="1">
    <location>
        <begin position="260"/>
        <end position="278"/>
    </location>
</feature>
<dbReference type="AlphaFoldDB" id="A0A137NRT9"/>
<gene>
    <name evidence="3" type="ORF">CONCODRAFT_12990</name>
</gene>
<feature type="chain" id="PRO_5007293950" description="SCP domain-containing protein" evidence="2">
    <location>
        <begin position="21"/>
        <end position="511"/>
    </location>
</feature>
<accession>A0A137NRT9</accession>
<protein>
    <recommendedName>
        <fullName evidence="5">SCP domain-containing protein</fullName>
    </recommendedName>
</protein>
<evidence type="ECO:0000256" key="2">
    <source>
        <dbReference type="SAM" id="SignalP"/>
    </source>
</evidence>
<feature type="region of interest" description="Disordered" evidence="1">
    <location>
        <begin position="110"/>
        <end position="131"/>
    </location>
</feature>
<feature type="compositionally biased region" description="Polar residues" evidence="1">
    <location>
        <begin position="29"/>
        <end position="40"/>
    </location>
</feature>
<feature type="compositionally biased region" description="Polar residues" evidence="1">
    <location>
        <begin position="113"/>
        <end position="127"/>
    </location>
</feature>
<feature type="region of interest" description="Disordered" evidence="1">
    <location>
        <begin position="177"/>
        <end position="224"/>
    </location>
</feature>
<feature type="compositionally biased region" description="Polar residues" evidence="1">
    <location>
        <begin position="286"/>
        <end position="379"/>
    </location>
</feature>
<name>A0A137NRT9_CONC2</name>